<organism evidence="1">
    <name type="scientific">Thermus tengchongensis</name>
    <dbReference type="NCBI Taxonomy" id="1214928"/>
    <lineage>
        <taxon>Bacteria</taxon>
        <taxon>Thermotogati</taxon>
        <taxon>Deinococcota</taxon>
        <taxon>Deinococci</taxon>
        <taxon>Thermales</taxon>
        <taxon>Thermaceae</taxon>
        <taxon>Thermus</taxon>
    </lineage>
</organism>
<proteinExistence type="predicted"/>
<gene>
    <name evidence="1" type="ORF">ENU54_06965</name>
</gene>
<sequence length="103" mass="11875">MMEMTRHEAQAEVVGMKWKIVSDWVGDPIVFDSKEELLEALQELGVDTDAIEEYDGVLRTRAYSDRGRGGLVAEALHPMAFDRRAWIRNPDWLVLAEEVREEE</sequence>
<dbReference type="EMBL" id="DTCX01000390">
    <property type="protein sequence ID" value="HGL50321.1"/>
    <property type="molecule type" value="Genomic_DNA"/>
</dbReference>
<dbReference type="AlphaFoldDB" id="A0A7V4A222"/>
<accession>A0A7V4A222</accession>
<name>A0A7V4A222_9DEIN</name>
<evidence type="ECO:0000313" key="1">
    <source>
        <dbReference type="EMBL" id="HGL50321.1"/>
    </source>
</evidence>
<reference evidence="1" key="1">
    <citation type="journal article" date="2020" name="mSystems">
        <title>Genome- and Community-Level Interaction Insights into Carbon Utilization and Element Cycling Functions of Hydrothermarchaeota in Hydrothermal Sediment.</title>
        <authorList>
            <person name="Zhou Z."/>
            <person name="Liu Y."/>
            <person name="Xu W."/>
            <person name="Pan J."/>
            <person name="Luo Z.H."/>
            <person name="Li M."/>
        </authorList>
    </citation>
    <scope>NUCLEOTIDE SEQUENCE [LARGE SCALE GENOMIC DNA]</scope>
    <source>
        <strain evidence="1">SpSt-679</strain>
    </source>
</reference>
<protein>
    <submittedName>
        <fullName evidence="1">Uncharacterized protein</fullName>
    </submittedName>
</protein>
<comment type="caution">
    <text evidence="1">The sequence shown here is derived from an EMBL/GenBank/DDBJ whole genome shotgun (WGS) entry which is preliminary data.</text>
</comment>